<feature type="region of interest" description="Disordered" evidence="14">
    <location>
        <begin position="512"/>
        <end position="533"/>
    </location>
</feature>
<keyword evidence="3" id="KW-0813">Transport</keyword>
<evidence type="ECO:0000256" key="14">
    <source>
        <dbReference type="SAM" id="MobiDB-lite"/>
    </source>
</evidence>
<evidence type="ECO:0000256" key="3">
    <source>
        <dbReference type="ARBA" id="ARBA00022448"/>
    </source>
</evidence>
<dbReference type="GO" id="GO:0006814">
    <property type="term" value="P:sodium ion transport"/>
    <property type="evidence" value="ECO:0007669"/>
    <property type="project" value="UniProtKB-KW"/>
</dbReference>
<evidence type="ECO:0000256" key="2">
    <source>
        <dbReference type="ARBA" id="ARBA00006434"/>
    </source>
</evidence>
<dbReference type="Gene3D" id="1.20.1730.10">
    <property type="entry name" value="Sodium/glucose cotransporter"/>
    <property type="match status" value="1"/>
</dbReference>
<dbReference type="EMBL" id="FXAC01000004">
    <property type="protein sequence ID" value="SME99692.1"/>
    <property type="molecule type" value="Genomic_DNA"/>
</dbReference>
<evidence type="ECO:0000256" key="8">
    <source>
        <dbReference type="ARBA" id="ARBA00023053"/>
    </source>
</evidence>
<feature type="transmembrane region" description="Helical" evidence="15">
    <location>
        <begin position="409"/>
        <end position="431"/>
    </location>
</feature>
<comment type="similarity">
    <text evidence="2 13">Belongs to the sodium:solute symporter (SSF) (TC 2.A.21) family.</text>
</comment>
<keyword evidence="11" id="KW-0739">Sodium transport</keyword>
<feature type="transmembrane region" description="Helical" evidence="15">
    <location>
        <begin position="354"/>
        <end position="371"/>
    </location>
</feature>
<keyword evidence="5 15" id="KW-0812">Transmembrane</keyword>
<keyword evidence="4" id="KW-1003">Cell membrane</keyword>
<sequence>MIGAAIIGTVVLLVGLGLWSARRVRGEDSNFVVAGRSLSMPIVAILLLSQVIDSNATVGAADLAAGFGFWAGAVMPIGLAMALLLVGLFVARKVRSMELTSLPGYFRVRFGRTGEVLSAALTVVSFGILMAGNLVALGLMLDYFAGVPYWVAVVVVTVAILGYTMVGGMFASVYTGVFLMVVMAVGFVGLSLWMFLGPGYSAPEGLGVLDVEQMTSPAAGAVVNWATLFALGVGNIVAIDVFQRVSSARSPRTARVAGVVAAVGAVVLCVPLAAVAVSGISVLGDTATDGPILFQLLSGPVPRPIGVLVVSGLLAASLTTVSGILLATSSIVVTNVFGTWRAAAWVVRFGVLRASRWAMVPVAAIAVVVALRVSHTGILLTLTFDLLCASLVAPFLLSLWTRLASTRALVVSTVLGLGLRLVLFVLTPTIYGVENTLLYVPNDVVTVEWDGWTTFLAAGVSLVAYLVAAAADVRGRGEQVPDPGQASPSVSVPMATAARPGEVTVPVLASTSAPAATVARGRRPLPPPATAEA</sequence>
<gene>
    <name evidence="16" type="ORF">SAMN06296028_104157</name>
</gene>
<feature type="transmembrane region" description="Helical" evidence="15">
    <location>
        <begin position="116"/>
        <end position="141"/>
    </location>
</feature>
<dbReference type="Pfam" id="PF00474">
    <property type="entry name" value="SSF"/>
    <property type="match status" value="1"/>
</dbReference>
<evidence type="ECO:0000256" key="7">
    <source>
        <dbReference type="ARBA" id="ARBA00022989"/>
    </source>
</evidence>
<feature type="transmembrane region" description="Helical" evidence="15">
    <location>
        <begin position="64"/>
        <end position="91"/>
    </location>
</feature>
<evidence type="ECO:0000256" key="15">
    <source>
        <dbReference type="SAM" id="Phobius"/>
    </source>
</evidence>
<feature type="transmembrane region" description="Helical" evidence="15">
    <location>
        <begin position="259"/>
        <end position="284"/>
    </location>
</feature>
<feature type="transmembrane region" description="Helical" evidence="15">
    <location>
        <begin position="304"/>
        <end position="333"/>
    </location>
</feature>
<dbReference type="PANTHER" id="PTHR48086:SF3">
    <property type="entry name" value="SODIUM_PROLINE SYMPORTER"/>
    <property type="match status" value="1"/>
</dbReference>
<reference evidence="17" key="1">
    <citation type="submission" date="2017-04" db="EMBL/GenBank/DDBJ databases">
        <authorList>
            <person name="Varghese N."/>
            <person name="Submissions S."/>
        </authorList>
    </citation>
    <scope>NUCLEOTIDE SEQUENCE [LARGE SCALE GENOMIC DNA]</scope>
    <source>
        <strain evidence="17">NIO-1021</strain>
    </source>
</reference>
<evidence type="ECO:0000256" key="5">
    <source>
        <dbReference type="ARBA" id="ARBA00022692"/>
    </source>
</evidence>
<evidence type="ECO:0000256" key="4">
    <source>
        <dbReference type="ARBA" id="ARBA00022475"/>
    </source>
</evidence>
<comment type="subcellular location">
    <subcellularLocation>
        <location evidence="1">Cell membrane</location>
        <topology evidence="1">Multi-pass membrane protein</topology>
    </subcellularLocation>
</comment>
<dbReference type="PROSITE" id="PS00456">
    <property type="entry name" value="NA_SOLUT_SYMP_1"/>
    <property type="match status" value="1"/>
</dbReference>
<dbReference type="GO" id="GO:0046942">
    <property type="term" value="P:carboxylic acid transport"/>
    <property type="evidence" value="ECO:0007669"/>
    <property type="project" value="UniProtKB-ARBA"/>
</dbReference>
<feature type="transmembrane region" description="Helical" evidence="15">
    <location>
        <begin position="147"/>
        <end position="166"/>
    </location>
</feature>
<keyword evidence="7 15" id="KW-1133">Transmembrane helix</keyword>
<dbReference type="GO" id="GO:0015293">
    <property type="term" value="F:symporter activity"/>
    <property type="evidence" value="ECO:0007669"/>
    <property type="project" value="UniProtKB-KW"/>
</dbReference>
<feature type="transmembrane region" description="Helical" evidence="15">
    <location>
        <begin position="6"/>
        <end position="21"/>
    </location>
</feature>
<keyword evidence="6" id="KW-0769">Symport</keyword>
<dbReference type="InterPro" id="IPR018212">
    <property type="entry name" value="Na/solute_symporter_CS"/>
</dbReference>
<evidence type="ECO:0000256" key="12">
    <source>
        <dbReference type="ARBA" id="ARBA00033708"/>
    </source>
</evidence>
<evidence type="ECO:0000256" key="9">
    <source>
        <dbReference type="ARBA" id="ARBA00023065"/>
    </source>
</evidence>
<proteinExistence type="inferred from homology"/>
<comment type="catalytic activity">
    <reaction evidence="12">
        <text>L-proline(in) + Na(+)(in) = L-proline(out) + Na(+)(out)</text>
        <dbReference type="Rhea" id="RHEA:28967"/>
        <dbReference type="ChEBI" id="CHEBI:29101"/>
        <dbReference type="ChEBI" id="CHEBI:60039"/>
    </reaction>
</comment>
<evidence type="ECO:0000256" key="6">
    <source>
        <dbReference type="ARBA" id="ARBA00022847"/>
    </source>
</evidence>
<feature type="transmembrane region" description="Helical" evidence="15">
    <location>
        <begin position="33"/>
        <end position="52"/>
    </location>
</feature>
<feature type="transmembrane region" description="Helical" evidence="15">
    <location>
        <begin position="451"/>
        <end position="471"/>
    </location>
</feature>
<evidence type="ECO:0000313" key="17">
    <source>
        <dbReference type="Proteomes" id="UP000192929"/>
    </source>
</evidence>
<dbReference type="Proteomes" id="UP000192929">
    <property type="component" value="Unassembled WGS sequence"/>
</dbReference>
<dbReference type="GO" id="GO:0005886">
    <property type="term" value="C:plasma membrane"/>
    <property type="evidence" value="ECO:0007669"/>
    <property type="project" value="UniProtKB-SubCell"/>
</dbReference>
<keyword evidence="17" id="KW-1185">Reference proteome</keyword>
<feature type="transmembrane region" description="Helical" evidence="15">
    <location>
        <begin position="216"/>
        <end position="238"/>
    </location>
</feature>
<evidence type="ECO:0000313" key="16">
    <source>
        <dbReference type="EMBL" id="SME99692.1"/>
    </source>
</evidence>
<dbReference type="InterPro" id="IPR038377">
    <property type="entry name" value="Na/Glc_symporter_sf"/>
</dbReference>
<dbReference type="InterPro" id="IPR001734">
    <property type="entry name" value="Na/solute_symporter"/>
</dbReference>
<dbReference type="PANTHER" id="PTHR48086">
    <property type="entry name" value="SODIUM/PROLINE SYMPORTER-RELATED"/>
    <property type="match status" value="1"/>
</dbReference>
<dbReference type="PROSITE" id="PS50283">
    <property type="entry name" value="NA_SOLUT_SYMP_3"/>
    <property type="match status" value="1"/>
</dbReference>
<feature type="transmembrane region" description="Helical" evidence="15">
    <location>
        <begin position="173"/>
        <end position="196"/>
    </location>
</feature>
<keyword evidence="9" id="KW-0406">Ion transport</keyword>
<dbReference type="AlphaFoldDB" id="A0A1X7CN02"/>
<evidence type="ECO:0000256" key="10">
    <source>
        <dbReference type="ARBA" id="ARBA00023136"/>
    </source>
</evidence>
<name>A0A1X7CN02_9MICC</name>
<keyword evidence="10 15" id="KW-0472">Membrane</keyword>
<accession>A0A1X7CN02</accession>
<evidence type="ECO:0000256" key="13">
    <source>
        <dbReference type="RuleBase" id="RU362091"/>
    </source>
</evidence>
<organism evidence="16 17">
    <name type="scientific">Kocuria marina subsp. indica</name>
    <dbReference type="NCBI Taxonomy" id="1049583"/>
    <lineage>
        <taxon>Bacteria</taxon>
        <taxon>Bacillati</taxon>
        <taxon>Actinomycetota</taxon>
        <taxon>Actinomycetes</taxon>
        <taxon>Micrococcales</taxon>
        <taxon>Micrococcaceae</taxon>
        <taxon>Kocuria</taxon>
    </lineage>
</organism>
<dbReference type="InterPro" id="IPR050277">
    <property type="entry name" value="Sodium:Solute_Symporter"/>
</dbReference>
<feature type="compositionally biased region" description="Pro residues" evidence="14">
    <location>
        <begin position="524"/>
        <end position="533"/>
    </location>
</feature>
<feature type="transmembrane region" description="Helical" evidence="15">
    <location>
        <begin position="377"/>
        <end position="397"/>
    </location>
</feature>
<evidence type="ECO:0000256" key="11">
    <source>
        <dbReference type="ARBA" id="ARBA00023201"/>
    </source>
</evidence>
<protein>
    <submittedName>
        <fullName evidence="16">Na+/proline symporter</fullName>
    </submittedName>
</protein>
<keyword evidence="8" id="KW-0915">Sodium</keyword>
<evidence type="ECO:0000256" key="1">
    <source>
        <dbReference type="ARBA" id="ARBA00004651"/>
    </source>
</evidence>